<organism evidence="1 2">
    <name type="scientific">Avena sativa</name>
    <name type="common">Oat</name>
    <dbReference type="NCBI Taxonomy" id="4498"/>
    <lineage>
        <taxon>Eukaryota</taxon>
        <taxon>Viridiplantae</taxon>
        <taxon>Streptophyta</taxon>
        <taxon>Embryophyta</taxon>
        <taxon>Tracheophyta</taxon>
        <taxon>Spermatophyta</taxon>
        <taxon>Magnoliopsida</taxon>
        <taxon>Liliopsida</taxon>
        <taxon>Poales</taxon>
        <taxon>Poaceae</taxon>
        <taxon>BOP clade</taxon>
        <taxon>Pooideae</taxon>
        <taxon>Poodae</taxon>
        <taxon>Poeae</taxon>
        <taxon>Poeae Chloroplast Group 1 (Aveneae type)</taxon>
        <taxon>Aveninae</taxon>
        <taxon>Avena</taxon>
    </lineage>
</organism>
<sequence>MVVPGVKLPDTQNASVTAGVTLEECKTRCQANCSCLAYAAANMEEGSDRTGCIIWTDTIVDVRFDVRGENLYLRLSNSEFDDPVDPDDGKSFPIVPVVASVASAITVLLVVFLILWRRRRRILGAIPENPSMEVHSVNLATIKHITGNFSGSNIIGQGGFGVVYKAQLAEGRIIAVKRLKQSALTRKGKKDFAREVEVMAGLRHGSLLRLLSYCNQGKERILVYEYMQNKSLNIYIFGTSSLRASLNWARRLEIIHGIAEGVAYLHGGSGKSVIHRDLKPGNILLDNEWKAKIADFGTAKLFAIDETGSDQTIVVSPGYAAPEYEHRREMTLKCDVYSFGVIILETLSGQRNESTQRLLTHVWGLWEQDKVIELLDIAMVLPHPESEPGLLTELKRCIEIGLLCVQETPTDRPAISSIVSMLANKTSQIDRPRNPRDSTTTTSSHDHQSDLPSLDTIYLT</sequence>
<dbReference type="Proteomes" id="UP001732700">
    <property type="component" value="Chromosome 2A"/>
</dbReference>
<proteinExistence type="predicted"/>
<reference evidence="1" key="1">
    <citation type="submission" date="2021-05" db="EMBL/GenBank/DDBJ databases">
        <authorList>
            <person name="Scholz U."/>
            <person name="Mascher M."/>
            <person name="Fiebig A."/>
        </authorList>
    </citation>
    <scope>NUCLEOTIDE SEQUENCE [LARGE SCALE GENOMIC DNA]</scope>
</reference>
<keyword evidence="2" id="KW-1185">Reference proteome</keyword>
<reference evidence="1" key="2">
    <citation type="submission" date="2025-09" db="UniProtKB">
        <authorList>
            <consortium name="EnsemblPlants"/>
        </authorList>
    </citation>
    <scope>IDENTIFICATION</scope>
</reference>
<dbReference type="EnsemblPlants" id="AVESA.00010b.r2.2AG0241660.1">
    <property type="protein sequence ID" value="AVESA.00010b.r2.2AG0241660.1.CDS"/>
    <property type="gene ID" value="AVESA.00010b.r2.2AG0241660"/>
</dbReference>
<evidence type="ECO:0000313" key="2">
    <source>
        <dbReference type="Proteomes" id="UP001732700"/>
    </source>
</evidence>
<name>A0ACD5UFC4_AVESA</name>
<accession>A0ACD5UFC4</accession>
<evidence type="ECO:0000313" key="1">
    <source>
        <dbReference type="EnsemblPlants" id="AVESA.00010b.r2.2AG0241660.1.CDS"/>
    </source>
</evidence>
<protein>
    <submittedName>
        <fullName evidence="1">Uncharacterized protein</fullName>
    </submittedName>
</protein>